<comment type="caution">
    <text evidence="2">The sequence shown here is derived from an EMBL/GenBank/DDBJ whole genome shotgun (WGS) entry which is preliminary data.</text>
</comment>
<protein>
    <recommendedName>
        <fullName evidence="4">Squalene cyclase C-terminal domain-containing protein</fullName>
    </recommendedName>
</protein>
<feature type="signal peptide" evidence="1">
    <location>
        <begin position="1"/>
        <end position="20"/>
    </location>
</feature>
<evidence type="ECO:0000313" key="3">
    <source>
        <dbReference type="Proteomes" id="UP000237819"/>
    </source>
</evidence>
<feature type="chain" id="PRO_5015468548" description="Squalene cyclase C-terminal domain-containing protein" evidence="1">
    <location>
        <begin position="21"/>
        <end position="559"/>
    </location>
</feature>
<dbReference type="EMBL" id="PUHZ01000001">
    <property type="protein sequence ID" value="PQO48101.1"/>
    <property type="molecule type" value="Genomic_DNA"/>
</dbReference>
<accession>A0A2S8GUP4</accession>
<sequence>MLLPLVLAAVLLLPGGRTMAEEAATHQQQQAATLLKIARETLAAEAPEVKRPAEDLPRPSVVFLSLTRTAQAAVIGIGVADTLEDATRLAAQDLRDEATFGDLATGRLRIDFVHQAKLPQPAGEPRPLKVLPSPVGLMFVRGDWLFVPEDTNLAVAQSPAVSFASWIETPDGLLQLYEGSPLVSDTSPAHLLAACTAGGDYLLRGLLLDGKFDYLYDAATNESVDDYNLVRHAGACGALAEIQLAVNQEATRQGRAVPQSQPYLEGSRRGLDYLLRNYASGPYQDNPNQDFTTIISNGQVSELGATALTLLAMTKCHNVSADSADLDLMRQLGKFILHQQQPDGRFLPYYYFLDHDGEQPESQYYPGEAILALTRLARIDPSGPWLAAAQKGADYLIDIRDAGIPMDELYHDHWLLISLNQLTDLTDNPRYIAHAEKLGTSICNLQVRQSERLDWIGTYYQPPRSNPTACRGEALVAMIELARREKLDDRRYLETMARTAALQLRFQITANSGIYLPRPDLATGGFRGTYSDWNIQIDTVQHNVSSLLGYRALQLGKKK</sequence>
<dbReference type="Proteomes" id="UP000237819">
    <property type="component" value="Unassembled WGS sequence"/>
</dbReference>
<gene>
    <name evidence="2" type="ORF">C5Y93_00010</name>
</gene>
<keyword evidence="1" id="KW-0732">Signal</keyword>
<name>A0A2S8GUP4_9BACT</name>
<proteinExistence type="predicted"/>
<dbReference type="Gene3D" id="1.50.10.20">
    <property type="match status" value="1"/>
</dbReference>
<evidence type="ECO:0000313" key="2">
    <source>
        <dbReference type="EMBL" id="PQO48101.1"/>
    </source>
</evidence>
<reference evidence="2 3" key="1">
    <citation type="submission" date="2018-02" db="EMBL/GenBank/DDBJ databases">
        <title>Comparative genomes isolates from brazilian mangrove.</title>
        <authorList>
            <person name="Araujo J.E."/>
            <person name="Taketani R.G."/>
            <person name="Silva M.C.P."/>
            <person name="Loureco M.V."/>
            <person name="Andreote F.D."/>
        </authorList>
    </citation>
    <scope>NUCLEOTIDE SEQUENCE [LARGE SCALE GENOMIC DNA]</scope>
    <source>
        <strain evidence="2 3">Nap-Phe MGV</strain>
    </source>
</reference>
<dbReference type="AlphaFoldDB" id="A0A2S8GUP4"/>
<evidence type="ECO:0000256" key="1">
    <source>
        <dbReference type="SAM" id="SignalP"/>
    </source>
</evidence>
<dbReference type="GO" id="GO:0005975">
    <property type="term" value="P:carbohydrate metabolic process"/>
    <property type="evidence" value="ECO:0007669"/>
    <property type="project" value="InterPro"/>
</dbReference>
<organism evidence="2 3">
    <name type="scientific">Blastopirellula marina</name>
    <dbReference type="NCBI Taxonomy" id="124"/>
    <lineage>
        <taxon>Bacteria</taxon>
        <taxon>Pseudomonadati</taxon>
        <taxon>Planctomycetota</taxon>
        <taxon>Planctomycetia</taxon>
        <taxon>Pirellulales</taxon>
        <taxon>Pirellulaceae</taxon>
        <taxon>Blastopirellula</taxon>
    </lineage>
</organism>
<dbReference type="InterPro" id="IPR008928">
    <property type="entry name" value="6-hairpin_glycosidase_sf"/>
</dbReference>
<evidence type="ECO:0008006" key="4">
    <source>
        <dbReference type="Google" id="ProtNLM"/>
    </source>
</evidence>
<dbReference type="SUPFAM" id="SSF48208">
    <property type="entry name" value="Six-hairpin glycosidases"/>
    <property type="match status" value="1"/>
</dbReference>